<feature type="domain" description="Neurotransmitter-gated ion-channel transmembrane" evidence="2">
    <location>
        <begin position="3"/>
        <end position="134"/>
    </location>
</feature>
<dbReference type="Proteomes" id="UP000076420">
    <property type="component" value="Unassembled WGS sequence"/>
</dbReference>
<proteinExistence type="predicted"/>
<evidence type="ECO:0000313" key="4">
    <source>
        <dbReference type="Proteomes" id="UP000076420"/>
    </source>
</evidence>
<feature type="transmembrane region" description="Helical" evidence="1">
    <location>
        <begin position="58"/>
        <end position="80"/>
    </location>
</feature>
<dbReference type="CDD" id="cd19051">
    <property type="entry name" value="LGIC_TM_cation"/>
    <property type="match status" value="1"/>
</dbReference>
<feature type="transmembrane region" description="Helical" evidence="1">
    <location>
        <begin position="189"/>
        <end position="208"/>
    </location>
</feature>
<evidence type="ECO:0000259" key="2">
    <source>
        <dbReference type="Pfam" id="PF02932"/>
    </source>
</evidence>
<evidence type="ECO:0000313" key="3">
    <source>
        <dbReference type="EnsemblMetazoa" id="BGLB021176-PA"/>
    </source>
</evidence>
<dbReference type="InterPro" id="IPR038050">
    <property type="entry name" value="Neuro_actylchol_rec"/>
</dbReference>
<dbReference type="Pfam" id="PF02932">
    <property type="entry name" value="Neur_chan_memb"/>
    <property type="match status" value="1"/>
</dbReference>
<dbReference type="KEGG" id="bgt:106074909"/>
<dbReference type="OrthoDB" id="6155460at2759"/>
<dbReference type="Gene3D" id="1.20.58.390">
    <property type="entry name" value="Neurotransmitter-gated ion-channel transmembrane domain"/>
    <property type="match status" value="1"/>
</dbReference>
<dbReference type="VEuPathDB" id="VectorBase:BGLB021176"/>
<name>A0A2C9KLT5_BIOGL</name>
<dbReference type="InterPro" id="IPR036719">
    <property type="entry name" value="Neuro-gated_channel_TM_sf"/>
</dbReference>
<dbReference type="GO" id="GO:0006811">
    <property type="term" value="P:monoatomic ion transport"/>
    <property type="evidence" value="ECO:0007669"/>
    <property type="project" value="InterPro"/>
</dbReference>
<keyword evidence="1" id="KW-0812">Transmembrane</keyword>
<protein>
    <recommendedName>
        <fullName evidence="2">Neurotransmitter-gated ion-channel transmembrane domain-containing protein</fullName>
    </recommendedName>
</protein>
<evidence type="ECO:0000256" key="1">
    <source>
        <dbReference type="SAM" id="Phobius"/>
    </source>
</evidence>
<dbReference type="GO" id="GO:0016020">
    <property type="term" value="C:membrane"/>
    <property type="evidence" value="ECO:0007669"/>
    <property type="project" value="InterPro"/>
</dbReference>
<keyword evidence="1" id="KW-1133">Transmembrane helix</keyword>
<keyword evidence="1" id="KW-0472">Membrane</keyword>
<dbReference type="EnsemblMetazoa" id="BGLB021176-RA">
    <property type="protein sequence ID" value="BGLB021176-PA"/>
    <property type="gene ID" value="BGLB021176"/>
</dbReference>
<reference evidence="3" key="1">
    <citation type="submission" date="2020-05" db="UniProtKB">
        <authorList>
            <consortium name="EnsemblMetazoa"/>
        </authorList>
    </citation>
    <scope>IDENTIFICATION</scope>
    <source>
        <strain evidence="3">BB02</strain>
    </source>
</reference>
<dbReference type="VEuPathDB" id="VectorBase:BGLAX_038504"/>
<gene>
    <name evidence="3" type="primary">106074909</name>
</gene>
<organism evidence="3 4">
    <name type="scientific">Biomphalaria glabrata</name>
    <name type="common">Bloodfluke planorb</name>
    <name type="synonym">Freshwater snail</name>
    <dbReference type="NCBI Taxonomy" id="6526"/>
    <lineage>
        <taxon>Eukaryota</taxon>
        <taxon>Metazoa</taxon>
        <taxon>Spiralia</taxon>
        <taxon>Lophotrochozoa</taxon>
        <taxon>Mollusca</taxon>
        <taxon>Gastropoda</taxon>
        <taxon>Heterobranchia</taxon>
        <taxon>Euthyneura</taxon>
        <taxon>Panpulmonata</taxon>
        <taxon>Hygrophila</taxon>
        <taxon>Lymnaeoidea</taxon>
        <taxon>Planorbidae</taxon>
        <taxon>Biomphalaria</taxon>
    </lineage>
</organism>
<dbReference type="SUPFAM" id="SSF90112">
    <property type="entry name" value="Neurotransmitter-gated ion-channel transmembrane pore"/>
    <property type="match status" value="1"/>
</dbReference>
<dbReference type="InterPro" id="IPR006029">
    <property type="entry name" value="Neurotrans-gated_channel_TM"/>
</dbReference>
<dbReference type="AlphaFoldDB" id="A0A2C9KLT5"/>
<accession>A0A2C9KLT5</accession>
<sequence>MMLTSVMATFVFLIPEHTGEKVSFLVNMFVSDAVFLNFIAGAIPRSMNLLNVLKLPRITLFLLAVMVEKVFALLATIFVISRYNKERGEKAKRSEDLLYKILAEMMKQDPKSDISANKNEKEAIIITKDEKIPIPTFGVGSSSDNARTFLFLLMQRKNVSTKRIRKLFASYAGTKVSLKRSCCIKAKHLDLMFFFAFSLASIPFYTLLTNIPGPSTNSSNVST</sequence>